<dbReference type="GO" id="GO:0009055">
    <property type="term" value="F:electron transfer activity"/>
    <property type="evidence" value="ECO:0007669"/>
    <property type="project" value="TreeGrafter"/>
</dbReference>
<gene>
    <name evidence="3" type="primary">frdA</name>
    <name evidence="3" type="ORF">CROST_012530</name>
</gene>
<keyword evidence="3" id="KW-0560">Oxidoreductase</keyword>
<evidence type="ECO:0000313" key="4">
    <source>
        <dbReference type="Proteomes" id="UP000190951"/>
    </source>
</evidence>
<dbReference type="Proteomes" id="UP000190951">
    <property type="component" value="Chromosome"/>
</dbReference>
<dbReference type="SUPFAM" id="SSF56425">
    <property type="entry name" value="Succinate dehydrogenase/fumarate reductase flavoprotein, catalytic domain"/>
    <property type="match status" value="1"/>
</dbReference>
<dbReference type="GO" id="GO:0033765">
    <property type="term" value="F:steroid dehydrogenase activity, acting on the CH-CH group of donors"/>
    <property type="evidence" value="ECO:0007669"/>
    <property type="project" value="UniProtKB-ARBA"/>
</dbReference>
<dbReference type="Pfam" id="PF02910">
    <property type="entry name" value="Succ_DH_flav_C"/>
    <property type="match status" value="1"/>
</dbReference>
<dbReference type="InterPro" id="IPR030664">
    <property type="entry name" value="SdhA/FrdA/AprA"/>
</dbReference>
<accession>A0A1S8LI64</accession>
<dbReference type="SUPFAM" id="SSF51905">
    <property type="entry name" value="FAD/NAD(P)-binding domain"/>
    <property type="match status" value="1"/>
</dbReference>
<dbReference type="InterPro" id="IPR027477">
    <property type="entry name" value="Succ_DH/fumarate_Rdtase_cat_sf"/>
</dbReference>
<dbReference type="RefSeq" id="WP_077834091.1">
    <property type="nucleotide sequence ID" value="NZ_CP096983.1"/>
</dbReference>
<dbReference type="EMBL" id="CP096983">
    <property type="protein sequence ID" value="URZ10543.1"/>
    <property type="molecule type" value="Genomic_DNA"/>
</dbReference>
<dbReference type="Gene3D" id="3.50.50.60">
    <property type="entry name" value="FAD/NAD(P)-binding domain"/>
    <property type="match status" value="1"/>
</dbReference>
<dbReference type="InterPro" id="IPR036188">
    <property type="entry name" value="FAD/NAD-bd_sf"/>
</dbReference>
<dbReference type="Gene3D" id="1.20.58.100">
    <property type="entry name" value="Fumarate reductase/succinate dehydrogenase flavoprotein-like, C-terminal domain"/>
    <property type="match status" value="1"/>
</dbReference>
<dbReference type="InterPro" id="IPR037099">
    <property type="entry name" value="Fum_R/Succ_DH_flav-like_C_sf"/>
</dbReference>
<proteinExistence type="predicted"/>
<dbReference type="PRINTS" id="PR00368">
    <property type="entry name" value="FADPNR"/>
</dbReference>
<dbReference type="PIRSF" id="PIRSF000171">
    <property type="entry name" value="SDHA_APRA_LASPO"/>
    <property type="match status" value="1"/>
</dbReference>
<evidence type="ECO:0000313" key="3">
    <source>
        <dbReference type="EMBL" id="URZ10543.1"/>
    </source>
</evidence>
<feature type="domain" description="FAD-dependent oxidoreductase 2 FAD-binding" evidence="1">
    <location>
        <begin position="4"/>
        <end position="389"/>
    </location>
</feature>
<dbReference type="KEGG" id="crw:CROST_012530"/>
<dbReference type="EC" id="1.3.5.4" evidence="3"/>
<dbReference type="InterPro" id="IPR015939">
    <property type="entry name" value="Fum_Rdtase/Succ_DH_flav-like_C"/>
</dbReference>
<dbReference type="SUPFAM" id="SSF46977">
    <property type="entry name" value="Succinate dehydrogenase/fumarate reductase flavoprotein C-terminal domain"/>
    <property type="match status" value="1"/>
</dbReference>
<dbReference type="STRING" id="84029.CROST_07350"/>
<keyword evidence="4" id="KW-1185">Reference proteome</keyword>
<sequence length="555" mass="61339">MNKILVIGSGLAGLSAAVKSAELEQEVILAAPSPSERSQSVMAMGGINAALNTKGQNDSIEEHYKDTIAGGNGLNDPSAVKKLTLDAPKILKWLDSLGTSFTRDENGSIDLRYFGGQKKMRTAYAGARTGKQLVTALVTECRKYEAQNKITRMNGWRMLSLILTEAKECAGAILLNEITNEIKAINSDVVIMATGGPNKVFGKTTGSCQCDGSATGSAFLQGVELGNPEMVQYHPTTISTPIKRMLITEAARGQGGRLFTFKNGKPWYFMEEWYPEMGALMPRDVVSRSIYKVCNEMNLGINNKNEVYLDITHLPKDLILTKLDEVVDVCMKYLELNPTKKPIPVYPGVHYFMGGIRTNANHNTNIPRLFAAGECSCQYHGANRLGGNSTLGAIHGGIISAIEASKLNKISTSEQSTASKKCLLNELEIYSKWKNEKYNDKLSLKKIQNSIQEIMVKSMGIYRKKEDLEKADTELLKLYKESLSVGKQGTYYECRSIPNTILVARAMIKGALSRKESRGAHQRLDYTSKDDKNFKKTTCVTYENKNIMVKFKNLI</sequence>
<dbReference type="GO" id="GO:0050660">
    <property type="term" value="F:flavin adenine dinucleotide binding"/>
    <property type="evidence" value="ECO:0007669"/>
    <property type="project" value="TreeGrafter"/>
</dbReference>
<dbReference type="PANTHER" id="PTHR11632:SF53">
    <property type="entry name" value="SUCCINATE DEHYDROGENASE FLAVOPROTEIN SUBUNIT"/>
    <property type="match status" value="1"/>
</dbReference>
<name>A0A1S8LI64_9CLOT</name>
<reference evidence="3 4" key="1">
    <citation type="submission" date="2022-04" db="EMBL/GenBank/DDBJ databases">
        <title>Genome sequence of C. roseum typestrain.</title>
        <authorList>
            <person name="Poehlein A."/>
            <person name="Schoch T."/>
            <person name="Duerre P."/>
            <person name="Daniel R."/>
        </authorList>
    </citation>
    <scope>NUCLEOTIDE SEQUENCE [LARGE SCALE GENOMIC DNA]</scope>
    <source>
        <strain evidence="3 4">DSM 7320</strain>
    </source>
</reference>
<dbReference type="GO" id="GO:0005886">
    <property type="term" value="C:plasma membrane"/>
    <property type="evidence" value="ECO:0007669"/>
    <property type="project" value="TreeGrafter"/>
</dbReference>
<dbReference type="GO" id="GO:0000104">
    <property type="term" value="F:succinate dehydrogenase activity"/>
    <property type="evidence" value="ECO:0007669"/>
    <property type="project" value="TreeGrafter"/>
</dbReference>
<evidence type="ECO:0000259" key="1">
    <source>
        <dbReference type="Pfam" id="PF00890"/>
    </source>
</evidence>
<dbReference type="Gene3D" id="3.90.700.10">
    <property type="entry name" value="Succinate dehydrogenase/fumarate reductase flavoprotein, catalytic domain"/>
    <property type="match status" value="1"/>
</dbReference>
<dbReference type="GO" id="GO:0009061">
    <property type="term" value="P:anaerobic respiration"/>
    <property type="evidence" value="ECO:0007669"/>
    <property type="project" value="TreeGrafter"/>
</dbReference>
<dbReference type="InterPro" id="IPR003953">
    <property type="entry name" value="FAD-dep_OxRdtase_2_FAD-bd"/>
</dbReference>
<dbReference type="AlphaFoldDB" id="A0A1S8LI64"/>
<evidence type="ECO:0000259" key="2">
    <source>
        <dbReference type="Pfam" id="PF02910"/>
    </source>
</evidence>
<dbReference type="PANTHER" id="PTHR11632">
    <property type="entry name" value="SUCCINATE DEHYDROGENASE 2 FLAVOPROTEIN SUBUNIT"/>
    <property type="match status" value="1"/>
</dbReference>
<organism evidence="3 4">
    <name type="scientific">Clostridium felsineum</name>
    <dbReference type="NCBI Taxonomy" id="36839"/>
    <lineage>
        <taxon>Bacteria</taxon>
        <taxon>Bacillati</taxon>
        <taxon>Bacillota</taxon>
        <taxon>Clostridia</taxon>
        <taxon>Eubacteriales</taxon>
        <taxon>Clostridiaceae</taxon>
        <taxon>Clostridium</taxon>
    </lineage>
</organism>
<dbReference type="Pfam" id="PF00890">
    <property type="entry name" value="FAD_binding_2"/>
    <property type="match status" value="1"/>
</dbReference>
<feature type="domain" description="Fumarate reductase/succinate dehydrogenase flavoprotein-like C-terminal" evidence="2">
    <location>
        <begin position="449"/>
        <end position="551"/>
    </location>
</feature>
<protein>
    <submittedName>
        <fullName evidence="3">Fumarate reductase flavoprotein subunit</fullName>
        <ecNumber evidence="3">1.3.5.4</ecNumber>
    </submittedName>
</protein>